<keyword evidence="1" id="KW-1133">Transmembrane helix</keyword>
<dbReference type="AlphaFoldDB" id="A0A0X3TYF5"/>
<feature type="transmembrane region" description="Helical" evidence="1">
    <location>
        <begin position="118"/>
        <end position="135"/>
    </location>
</feature>
<dbReference type="Proteomes" id="UP000053791">
    <property type="component" value="Unassembled WGS sequence"/>
</dbReference>
<evidence type="ECO:0000313" key="2">
    <source>
        <dbReference type="EMBL" id="KUJ80664.1"/>
    </source>
</evidence>
<reference evidence="2 3" key="1">
    <citation type="submission" date="2015-12" db="EMBL/GenBank/DDBJ databases">
        <authorList>
            <person name="Shamseldin A."/>
            <person name="Moawad H."/>
            <person name="Abd El-Rahim W.M."/>
            <person name="Sadowsky M.J."/>
        </authorList>
    </citation>
    <scope>NUCLEOTIDE SEQUENCE [LARGE SCALE GENOMIC DNA]</scope>
    <source>
        <strain evidence="2 3">ZGT118</strain>
    </source>
</reference>
<sequence length="234" mass="25539">MFMAFVQVDIPSPSLLLRHAYQRVFRSRRRIAFGTAMAFVSGYLLYAHMHGTVFGMAVPVFTGMTYAVAILVAAVSICVFLPRLRFMIESIAVARLLIAVTAFLLPGLGEALRGSPELSAALLVGAAAVLSKLVYGHWSPRALHREAERHQTIVIEQREQEQNRHAPDLAAFLLADQGANPHARYAESAPAQPLALSLRNWMDDSLGRVSDRLQRPATSARPAFPAAVAVPRSG</sequence>
<accession>A0A0X3TYF5</accession>
<feature type="transmembrane region" description="Helical" evidence="1">
    <location>
        <begin position="61"/>
        <end position="81"/>
    </location>
</feature>
<keyword evidence="3" id="KW-1185">Reference proteome</keyword>
<keyword evidence="1" id="KW-0472">Membrane</keyword>
<evidence type="ECO:0000256" key="1">
    <source>
        <dbReference type="SAM" id="Phobius"/>
    </source>
</evidence>
<feature type="transmembrane region" description="Helical" evidence="1">
    <location>
        <begin position="93"/>
        <end position="112"/>
    </location>
</feature>
<organism evidence="2 3">
    <name type="scientific">Ruegeria marisrubri</name>
    <dbReference type="NCBI Taxonomy" id="1685379"/>
    <lineage>
        <taxon>Bacteria</taxon>
        <taxon>Pseudomonadati</taxon>
        <taxon>Pseudomonadota</taxon>
        <taxon>Alphaproteobacteria</taxon>
        <taxon>Rhodobacterales</taxon>
        <taxon>Roseobacteraceae</taxon>
        <taxon>Ruegeria</taxon>
    </lineage>
</organism>
<keyword evidence="1" id="KW-0812">Transmembrane</keyword>
<comment type="caution">
    <text evidence="2">The sequence shown here is derived from an EMBL/GenBank/DDBJ whole genome shotgun (WGS) entry which is preliminary data.</text>
</comment>
<evidence type="ECO:0000313" key="3">
    <source>
        <dbReference type="Proteomes" id="UP000053791"/>
    </source>
</evidence>
<name>A0A0X3TYF5_9RHOB</name>
<dbReference type="EMBL" id="LQBQ01000012">
    <property type="protein sequence ID" value="KUJ80664.1"/>
    <property type="molecule type" value="Genomic_DNA"/>
</dbReference>
<protein>
    <submittedName>
        <fullName evidence="2">Uncharacterized protein</fullName>
    </submittedName>
</protein>
<proteinExistence type="predicted"/>
<gene>
    <name evidence="2" type="ORF">AVO45_06400</name>
</gene>
<feature type="transmembrane region" description="Helical" evidence="1">
    <location>
        <begin position="31"/>
        <end position="49"/>
    </location>
</feature>